<dbReference type="PANTHER" id="PTHR45848">
    <property type="entry name" value="DUAL SPECIFICITY PROTEIN PHOSPHATASE 12 FAMILY MEMBER"/>
    <property type="match status" value="1"/>
</dbReference>
<feature type="domain" description="Tyrosine specific protein phosphatases" evidence="7">
    <location>
        <begin position="81"/>
        <end position="152"/>
    </location>
</feature>
<dbReference type="InterPro" id="IPR029021">
    <property type="entry name" value="Prot-tyrosine_phosphatase-like"/>
</dbReference>
<evidence type="ECO:0000259" key="7">
    <source>
        <dbReference type="PROSITE" id="PS50056"/>
    </source>
</evidence>
<proteinExistence type="inferred from homology"/>
<protein>
    <recommendedName>
        <fullName evidence="2">protein-tyrosine-phosphatase</fullName>
        <ecNumber evidence="2">3.1.3.48</ecNumber>
    </recommendedName>
</protein>
<dbReference type="EMBL" id="CAJPIZ010020652">
    <property type="protein sequence ID" value="CAG2117365.1"/>
    <property type="molecule type" value="Genomic_DNA"/>
</dbReference>
<dbReference type="EC" id="3.1.3.48" evidence="2"/>
<name>A0A7R9LCV8_9ACAR</name>
<evidence type="ECO:0000259" key="6">
    <source>
        <dbReference type="PROSITE" id="PS50054"/>
    </source>
</evidence>
<dbReference type="PROSITE" id="PS50056">
    <property type="entry name" value="TYR_PHOSPHATASE_2"/>
    <property type="match status" value="1"/>
</dbReference>
<evidence type="ECO:0000256" key="3">
    <source>
        <dbReference type="ARBA" id="ARBA00022801"/>
    </source>
</evidence>
<keyword evidence="9" id="KW-1185">Reference proteome</keyword>
<evidence type="ECO:0000256" key="1">
    <source>
        <dbReference type="ARBA" id="ARBA00008601"/>
    </source>
</evidence>
<sequence>MGKQGIQSTLKKVDTEPEIPDMDKIWDTLYLGEMSGALDEKQILWYNIKTIVTVMEEPIDNRFHCEGVAYHWIKAEDYEEEDLLTHFHEAYDIIDAAVTAKTGVLVHCRAGISRSATIVIAYLMRKLQKPYKEVRALVRSRRDCIEPNDGFVDQLLLFESMAYRLDANNCHFRQYLLQTLMMSPDARLMLYYERMSVAEKLTPDLDYGPQYVCTGCDEGLFNEIHVLKNDGSDMYKNMKVCGRVFIEPQRWMGWTKVTETVIRCQTCGQLVGRVGPTYPVIDCQCGHHMDVDSPLKVEMTANMFKKI</sequence>
<dbReference type="Proteomes" id="UP000759131">
    <property type="component" value="Unassembled WGS sequence"/>
</dbReference>
<organism evidence="8">
    <name type="scientific">Medioppia subpectinata</name>
    <dbReference type="NCBI Taxonomy" id="1979941"/>
    <lineage>
        <taxon>Eukaryota</taxon>
        <taxon>Metazoa</taxon>
        <taxon>Ecdysozoa</taxon>
        <taxon>Arthropoda</taxon>
        <taxon>Chelicerata</taxon>
        <taxon>Arachnida</taxon>
        <taxon>Acari</taxon>
        <taxon>Acariformes</taxon>
        <taxon>Sarcoptiformes</taxon>
        <taxon>Oribatida</taxon>
        <taxon>Brachypylina</taxon>
        <taxon>Oppioidea</taxon>
        <taxon>Oppiidae</taxon>
        <taxon>Medioppia</taxon>
    </lineage>
</organism>
<accession>A0A7R9LCV8</accession>
<dbReference type="GO" id="GO:0005634">
    <property type="term" value="C:nucleus"/>
    <property type="evidence" value="ECO:0007669"/>
    <property type="project" value="TreeGrafter"/>
</dbReference>
<feature type="active site" description="Phosphocysteine intermediate" evidence="5">
    <location>
        <position position="108"/>
    </location>
</feature>
<keyword evidence="3" id="KW-0378">Hydrolase</keyword>
<dbReference type="PROSITE" id="PS50054">
    <property type="entry name" value="TYR_PHOSPHATASE_DUAL"/>
    <property type="match status" value="1"/>
</dbReference>
<dbReference type="InterPro" id="IPR000340">
    <property type="entry name" value="Dual-sp_phosphatase_cat-dom"/>
</dbReference>
<gene>
    <name evidence="8" type="ORF">OSB1V03_LOCUS17318</name>
</gene>
<keyword evidence="4" id="KW-0904">Protein phosphatase</keyword>
<evidence type="ECO:0000313" key="8">
    <source>
        <dbReference type="EMBL" id="CAD7638297.1"/>
    </source>
</evidence>
<reference evidence="8" key="1">
    <citation type="submission" date="2020-11" db="EMBL/GenBank/DDBJ databases">
        <authorList>
            <person name="Tran Van P."/>
        </authorList>
    </citation>
    <scope>NUCLEOTIDE SEQUENCE</scope>
</reference>
<evidence type="ECO:0000256" key="4">
    <source>
        <dbReference type="ARBA" id="ARBA00022912"/>
    </source>
</evidence>
<dbReference type="GO" id="GO:0008138">
    <property type="term" value="F:protein tyrosine/serine/threonine phosphatase activity"/>
    <property type="evidence" value="ECO:0007669"/>
    <property type="project" value="InterPro"/>
</dbReference>
<dbReference type="AlphaFoldDB" id="A0A7R9LCV8"/>
<comment type="similarity">
    <text evidence="1">Belongs to the protein-tyrosine phosphatase family. Non-receptor class dual specificity subfamily.</text>
</comment>
<dbReference type="OrthoDB" id="6408925at2759"/>
<dbReference type="InterPro" id="IPR016130">
    <property type="entry name" value="Tyr_Pase_AS"/>
</dbReference>
<dbReference type="PROSITE" id="PS00383">
    <property type="entry name" value="TYR_PHOSPHATASE_1"/>
    <property type="match status" value="1"/>
</dbReference>
<evidence type="ECO:0000256" key="5">
    <source>
        <dbReference type="PIRSR" id="PIRSR000941-50"/>
    </source>
</evidence>
<dbReference type="PANTHER" id="PTHR45848:SF4">
    <property type="entry name" value="DUAL SPECIFICITY PROTEIN PHOSPHATASE 12"/>
    <property type="match status" value="1"/>
</dbReference>
<dbReference type="SUPFAM" id="SSF52799">
    <property type="entry name" value="(Phosphotyrosine protein) phosphatases II"/>
    <property type="match status" value="1"/>
</dbReference>
<dbReference type="SMART" id="SM00195">
    <property type="entry name" value="DSPc"/>
    <property type="match status" value="1"/>
</dbReference>
<dbReference type="EMBL" id="OC875227">
    <property type="protein sequence ID" value="CAD7638297.1"/>
    <property type="molecule type" value="Genomic_DNA"/>
</dbReference>
<dbReference type="InterPro" id="IPR000387">
    <property type="entry name" value="Tyr_Pase_dom"/>
</dbReference>
<feature type="domain" description="Tyrosine-protein phosphatase" evidence="6">
    <location>
        <begin position="21"/>
        <end position="164"/>
    </location>
</feature>
<dbReference type="Gene3D" id="3.90.190.10">
    <property type="entry name" value="Protein tyrosine phosphatase superfamily"/>
    <property type="match status" value="1"/>
</dbReference>
<dbReference type="CDD" id="cd14498">
    <property type="entry name" value="DSP"/>
    <property type="match status" value="1"/>
</dbReference>
<dbReference type="GO" id="GO:0004725">
    <property type="term" value="F:protein tyrosine phosphatase activity"/>
    <property type="evidence" value="ECO:0007669"/>
    <property type="project" value="UniProtKB-EC"/>
</dbReference>
<evidence type="ECO:0000256" key="2">
    <source>
        <dbReference type="ARBA" id="ARBA00013064"/>
    </source>
</evidence>
<dbReference type="InterPro" id="IPR016278">
    <property type="entry name" value="DUSP12"/>
</dbReference>
<dbReference type="InterPro" id="IPR020422">
    <property type="entry name" value="TYR_PHOSPHATASE_DUAL_dom"/>
</dbReference>
<evidence type="ECO:0000313" key="9">
    <source>
        <dbReference type="Proteomes" id="UP000759131"/>
    </source>
</evidence>
<dbReference type="Pfam" id="PF00782">
    <property type="entry name" value="DSPc"/>
    <property type="match status" value="1"/>
</dbReference>
<dbReference type="PIRSF" id="PIRSF000941">
    <property type="entry name" value="DUSP12"/>
    <property type="match status" value="1"/>
</dbReference>